<gene>
    <name evidence="1" type="ORF">EBB06_12290</name>
</gene>
<proteinExistence type="predicted"/>
<dbReference type="Proteomes" id="UP000290682">
    <property type="component" value="Unassembled WGS sequence"/>
</dbReference>
<dbReference type="EMBL" id="REGR01000014">
    <property type="protein sequence ID" value="RXZ42668.1"/>
    <property type="molecule type" value="Genomic_DNA"/>
</dbReference>
<name>A0ABY0FAI8_9NEIS</name>
<reference evidence="1 2" key="1">
    <citation type="submission" date="2018-10" db="EMBL/GenBank/DDBJ databases">
        <title>Draft genome of Fastidiocella sp. strain 375T, a bacterium isolated from a karstic cave dripping water.</title>
        <authorList>
            <person name="Coelho C."/>
            <person name="Verissimo A."/>
            <person name="Tiago I."/>
        </authorList>
    </citation>
    <scope>NUCLEOTIDE SEQUENCE [LARGE SCALE GENOMIC DNA]</scope>
    <source>
        <strain evidence="1 2">CAVE-375</strain>
    </source>
</reference>
<sequence>MSNFSELWCVSWMPLQQTLNVETVDRMLRDNREVFSLHRQADGHGAGVPLFIHPSIDECEKFAAWVQAELHKDRAEADLLSRGSGLRHWSEFGQ</sequence>
<evidence type="ECO:0000313" key="2">
    <source>
        <dbReference type="Proteomes" id="UP000290682"/>
    </source>
</evidence>
<comment type="caution">
    <text evidence="1">The sequence shown here is derived from an EMBL/GenBank/DDBJ whole genome shotgun (WGS) entry which is preliminary data.</text>
</comment>
<dbReference type="RefSeq" id="WP_129213457.1">
    <property type="nucleotide sequence ID" value="NZ_REGR01000014.1"/>
</dbReference>
<keyword evidence="2" id="KW-1185">Reference proteome</keyword>
<organism evidence="1 2">
    <name type="scientific">Crenobacter cavernae</name>
    <dbReference type="NCBI Taxonomy" id="2290923"/>
    <lineage>
        <taxon>Bacteria</taxon>
        <taxon>Pseudomonadati</taxon>
        <taxon>Pseudomonadota</taxon>
        <taxon>Betaproteobacteria</taxon>
        <taxon>Neisseriales</taxon>
        <taxon>Neisseriaceae</taxon>
        <taxon>Crenobacter</taxon>
    </lineage>
</organism>
<protein>
    <submittedName>
        <fullName evidence="1">Uncharacterized protein</fullName>
    </submittedName>
</protein>
<accession>A0ABY0FAI8</accession>
<evidence type="ECO:0000313" key="1">
    <source>
        <dbReference type="EMBL" id="RXZ42668.1"/>
    </source>
</evidence>